<sequence length="413" mass="47062">MDWHSEQAKFDTGPYITTVLGLDWLVGNVLETKSIKDFTDYSAVAKQIKKLENRLGIELLEARARLQDLESFQLRPFAYTDSDLDHIESAFSDVWGGPITKILTKFRPYEQLIAKRLHDGSLSLDHQQWFHLLERKKQDTYDGRAAQEYRQFLGRVADRPVDPISEKAFEATAAGINGLKVDNLAFNVAFQRALLMGFLEYAKLSTPDVEALAVSEEEEFPDFGELDAPSDDYEPSADSAEEEFADPIRETKQVILRSQYAARAEEFIQSINRVVDVYPDFLMIDGEFSDEDGRVDEFWAGTLLRQPEDTIDFTQSASVRARDLIFLAAAMVLYDDRTEPDVISDFDTFWNDCTADPELAITASIGRAVTRFSKGEGSAAGRAIRGRGEEYSEEFGYEEARRRLWFLWQELEL</sequence>
<gene>
    <name evidence="1" type="ORF">AU192_21125</name>
</gene>
<dbReference type="EMBL" id="LQIR01000014">
    <property type="protein sequence ID" value="KUI17018.1"/>
    <property type="molecule type" value="Genomic_DNA"/>
</dbReference>
<reference evidence="1 2" key="1">
    <citation type="submission" date="2016-01" db="EMBL/GenBank/DDBJ databases">
        <authorList>
            <consortium name="TB Trials Study Group"/>
            <person name="Sutton G."/>
            <person name="Brinkac L."/>
            <person name="Sanka R."/>
            <person name="Adams M."/>
            <person name="Lau E.L."/>
            <person name="Macaden R."/>
            <person name="Grewal H.M.S."/>
        </authorList>
    </citation>
    <scope>NUCLEOTIDE SEQUENCE [LARGE SCALE GENOMIC DNA]</scope>
    <source>
        <strain evidence="1 2">IS-1744</strain>
    </source>
</reference>
<dbReference type="Proteomes" id="UP000053707">
    <property type="component" value="Unassembled WGS sequence"/>
</dbReference>
<organism evidence="1 2">
    <name type="scientific">Mycobacterium lehmannii</name>
    <dbReference type="NCBI Taxonomy" id="2048550"/>
    <lineage>
        <taxon>Bacteria</taxon>
        <taxon>Bacillati</taxon>
        <taxon>Actinomycetota</taxon>
        <taxon>Actinomycetes</taxon>
        <taxon>Mycobacteriales</taxon>
        <taxon>Mycobacteriaceae</taxon>
        <taxon>Mycobacterium</taxon>
    </lineage>
</organism>
<evidence type="ECO:0000313" key="2">
    <source>
        <dbReference type="Proteomes" id="UP000053707"/>
    </source>
</evidence>
<name>A0A101A7U8_9MYCO</name>
<evidence type="ECO:0000313" key="1">
    <source>
        <dbReference type="EMBL" id="KUI17018.1"/>
    </source>
</evidence>
<comment type="caution">
    <text evidence="1">The sequence shown here is derived from an EMBL/GenBank/DDBJ whole genome shotgun (WGS) entry which is preliminary data.</text>
</comment>
<keyword evidence="2" id="KW-1185">Reference proteome</keyword>
<proteinExistence type="predicted"/>
<dbReference type="AlphaFoldDB" id="A0A101A7U8"/>
<accession>A0A101A7U8</accession>
<protein>
    <submittedName>
        <fullName evidence="1">Uncharacterized protein</fullName>
    </submittedName>
</protein>